<name>A0A496PHT5_9MICC</name>
<keyword evidence="4 5" id="KW-0732">Signal</keyword>
<keyword evidence="3" id="KW-0813">Transport</keyword>
<dbReference type="Gene3D" id="3.40.50.1980">
    <property type="entry name" value="Nitrogenase molybdenum iron protein domain"/>
    <property type="match status" value="2"/>
</dbReference>
<dbReference type="EMBL" id="QQXL01000005">
    <property type="protein sequence ID" value="RKW70054.1"/>
    <property type="molecule type" value="Genomic_DNA"/>
</dbReference>
<dbReference type="GO" id="GO:1901678">
    <property type="term" value="P:iron coordination entity transport"/>
    <property type="evidence" value="ECO:0007669"/>
    <property type="project" value="UniProtKB-ARBA"/>
</dbReference>
<dbReference type="PANTHER" id="PTHR30532:SF1">
    <property type="entry name" value="IRON(3+)-HYDROXAMATE-BINDING PROTEIN FHUD"/>
    <property type="match status" value="1"/>
</dbReference>
<dbReference type="PANTHER" id="PTHR30532">
    <property type="entry name" value="IRON III DICITRATE-BINDING PERIPLASMIC PROTEIN"/>
    <property type="match status" value="1"/>
</dbReference>
<evidence type="ECO:0000256" key="2">
    <source>
        <dbReference type="ARBA" id="ARBA00008814"/>
    </source>
</evidence>
<evidence type="ECO:0000256" key="1">
    <source>
        <dbReference type="ARBA" id="ARBA00004196"/>
    </source>
</evidence>
<dbReference type="AlphaFoldDB" id="A0A496PHT5"/>
<evidence type="ECO:0000256" key="4">
    <source>
        <dbReference type="ARBA" id="ARBA00022729"/>
    </source>
</evidence>
<feature type="domain" description="Fe/B12 periplasmic-binding" evidence="6">
    <location>
        <begin position="69"/>
        <end position="338"/>
    </location>
</feature>
<proteinExistence type="inferred from homology"/>
<dbReference type="PROSITE" id="PS51257">
    <property type="entry name" value="PROKAR_LIPOPROTEIN"/>
    <property type="match status" value="1"/>
</dbReference>
<evidence type="ECO:0000256" key="5">
    <source>
        <dbReference type="SAM" id="SignalP"/>
    </source>
</evidence>
<comment type="similarity">
    <text evidence="2">Belongs to the bacterial solute-binding protein 8 family.</text>
</comment>
<evidence type="ECO:0000313" key="7">
    <source>
        <dbReference type="EMBL" id="RKW70054.1"/>
    </source>
</evidence>
<organism evidence="7 8">
    <name type="scientific">Galactobacter caseinivorans</name>
    <dbReference type="NCBI Taxonomy" id="2676123"/>
    <lineage>
        <taxon>Bacteria</taxon>
        <taxon>Bacillati</taxon>
        <taxon>Actinomycetota</taxon>
        <taxon>Actinomycetes</taxon>
        <taxon>Micrococcales</taxon>
        <taxon>Micrococcaceae</taxon>
        <taxon>Galactobacter</taxon>
    </lineage>
</organism>
<evidence type="ECO:0000259" key="6">
    <source>
        <dbReference type="PROSITE" id="PS50983"/>
    </source>
</evidence>
<comment type="subcellular location">
    <subcellularLocation>
        <location evidence="1">Cell envelope</location>
    </subcellularLocation>
</comment>
<dbReference type="SUPFAM" id="SSF53807">
    <property type="entry name" value="Helical backbone' metal receptor"/>
    <property type="match status" value="1"/>
</dbReference>
<dbReference type="Proteomes" id="UP000273119">
    <property type="component" value="Unassembled WGS sequence"/>
</dbReference>
<protein>
    <submittedName>
        <fullName evidence="7">Iron-siderophore ABC transporter substrate-binding protein</fullName>
    </submittedName>
</protein>
<dbReference type="GO" id="GO:0030288">
    <property type="term" value="C:outer membrane-bounded periplasmic space"/>
    <property type="evidence" value="ECO:0007669"/>
    <property type="project" value="TreeGrafter"/>
</dbReference>
<dbReference type="CDD" id="cd01146">
    <property type="entry name" value="FhuD"/>
    <property type="match status" value="1"/>
</dbReference>
<accession>A0A496PHT5</accession>
<reference evidence="7 8" key="1">
    <citation type="submission" date="2018-07" db="EMBL/GenBank/DDBJ databases">
        <title>Arthrobacter sp. nov., isolated from raw cow's milk with high bacterial count.</title>
        <authorList>
            <person name="Hahne J."/>
            <person name="Isele D."/>
            <person name="Lipski A."/>
        </authorList>
    </citation>
    <scope>NUCLEOTIDE SEQUENCE [LARGE SCALE GENOMIC DNA]</scope>
    <source>
        <strain evidence="7 8">JZ R-183</strain>
    </source>
</reference>
<keyword evidence="8" id="KW-1185">Reference proteome</keyword>
<dbReference type="Pfam" id="PF01497">
    <property type="entry name" value="Peripla_BP_2"/>
    <property type="match status" value="1"/>
</dbReference>
<dbReference type="InterPro" id="IPR051313">
    <property type="entry name" value="Bact_iron-sidero_bind"/>
</dbReference>
<dbReference type="PROSITE" id="PS50983">
    <property type="entry name" value="FE_B12_PBP"/>
    <property type="match status" value="1"/>
</dbReference>
<evidence type="ECO:0000256" key="3">
    <source>
        <dbReference type="ARBA" id="ARBA00022448"/>
    </source>
</evidence>
<comment type="caution">
    <text evidence="7">The sequence shown here is derived from an EMBL/GenBank/DDBJ whole genome shotgun (WGS) entry which is preliminary data.</text>
</comment>
<sequence>MKKLASVTAAAALLLALSACGTTDVSQSSAPAAAAPTSSGCDAVKPTTGPVAVTDVLGRTVKLDAPAKRVAVLEWQQTEDLLTLCQSPVAVPDVKGYSTWVSAEKLPDGVVDLGTRGEPSIDALVGAEPDLVIVEATSADDKLVKQLEAKGLKVLATTGADATDPIKNMLHTFGLIAEATGRAERADAVEAEFNASLQQGAQKIKDAGKAGSEFVYFDGWLEGSNVTVRPFGQGALLAEVGESLGLKNAWKGEVDAAYGLGQTDVEGLTTVQNAHLLYTSTADADTDIMPALRKTAIWSGLTAVKENREKGFPEGIWTFGGPRSSQEMIDAFVAAFTS</sequence>
<dbReference type="InterPro" id="IPR002491">
    <property type="entry name" value="ABC_transptr_periplasmic_BD"/>
</dbReference>
<feature type="signal peptide" evidence="5">
    <location>
        <begin position="1"/>
        <end position="21"/>
    </location>
</feature>
<feature type="chain" id="PRO_5039172126" evidence="5">
    <location>
        <begin position="22"/>
        <end position="338"/>
    </location>
</feature>
<gene>
    <name evidence="7" type="ORF">DWQ67_08800</name>
</gene>
<evidence type="ECO:0000313" key="8">
    <source>
        <dbReference type="Proteomes" id="UP000273119"/>
    </source>
</evidence>
<dbReference type="RefSeq" id="WP_121485242.1">
    <property type="nucleotide sequence ID" value="NZ_QQXL01000005.1"/>
</dbReference>